<name>F4RW79_MELLP</name>
<dbReference type="KEGG" id="mlr:MELLADRAFT_123828"/>
<feature type="signal peptide" evidence="1">
    <location>
        <begin position="1"/>
        <end position="25"/>
    </location>
</feature>
<dbReference type="AlphaFoldDB" id="F4RW79"/>
<keyword evidence="1" id="KW-0732">Signal</keyword>
<dbReference type="RefSeq" id="XP_007413370.1">
    <property type="nucleotide sequence ID" value="XM_007413308.1"/>
</dbReference>
<dbReference type="HOGENOM" id="CLU_150810_2_0_1"/>
<organism evidence="3">
    <name type="scientific">Melampsora larici-populina (strain 98AG31 / pathotype 3-4-7)</name>
    <name type="common">Poplar leaf rust fungus</name>
    <dbReference type="NCBI Taxonomy" id="747676"/>
    <lineage>
        <taxon>Eukaryota</taxon>
        <taxon>Fungi</taxon>
        <taxon>Dikarya</taxon>
        <taxon>Basidiomycota</taxon>
        <taxon>Pucciniomycotina</taxon>
        <taxon>Pucciniomycetes</taxon>
        <taxon>Pucciniales</taxon>
        <taxon>Melampsoraceae</taxon>
        <taxon>Melampsora</taxon>
    </lineage>
</organism>
<protein>
    <submittedName>
        <fullName evidence="2">Secreted protein</fullName>
    </submittedName>
</protein>
<dbReference type="InParanoid" id="F4RW79"/>
<evidence type="ECO:0000313" key="2">
    <source>
        <dbReference type="EMBL" id="EGG03235.1"/>
    </source>
</evidence>
<evidence type="ECO:0000313" key="3">
    <source>
        <dbReference type="Proteomes" id="UP000001072"/>
    </source>
</evidence>
<keyword evidence="3" id="KW-1185">Reference proteome</keyword>
<feature type="chain" id="PRO_5003315555" evidence="1">
    <location>
        <begin position="26"/>
        <end position="132"/>
    </location>
</feature>
<accession>F4RW79</accession>
<sequence length="132" mass="15059">MFHQSFLKIAVLISTICFSTLIVSSLKCTGGWTQGIEGENISFATCQVGKTQDTEYNCLDNTCRNGVDRYVQMHHCLLNKSVNRKETDQKCKMYNWDATINQFSCTTFQDQVYSCNMKFDDLTPITCQTCFA</sequence>
<gene>
    <name evidence="2" type="ORF">MELLADRAFT_123828</name>
</gene>
<dbReference type="GeneID" id="18926488"/>
<proteinExistence type="predicted"/>
<dbReference type="Proteomes" id="UP000001072">
    <property type="component" value="Unassembled WGS sequence"/>
</dbReference>
<evidence type="ECO:0000256" key="1">
    <source>
        <dbReference type="SAM" id="SignalP"/>
    </source>
</evidence>
<dbReference type="EMBL" id="GL883125">
    <property type="protein sequence ID" value="EGG03235.1"/>
    <property type="molecule type" value="Genomic_DNA"/>
</dbReference>
<reference evidence="3" key="1">
    <citation type="journal article" date="2011" name="Proc. Natl. Acad. Sci. U.S.A.">
        <title>Obligate biotrophy features unraveled by the genomic analysis of rust fungi.</title>
        <authorList>
            <person name="Duplessis S."/>
            <person name="Cuomo C.A."/>
            <person name="Lin Y.-C."/>
            <person name="Aerts A."/>
            <person name="Tisserant E."/>
            <person name="Veneault-Fourrey C."/>
            <person name="Joly D.L."/>
            <person name="Hacquard S."/>
            <person name="Amselem J."/>
            <person name="Cantarel B.L."/>
            <person name="Chiu R."/>
            <person name="Coutinho P.M."/>
            <person name="Feau N."/>
            <person name="Field M."/>
            <person name="Frey P."/>
            <person name="Gelhaye E."/>
            <person name="Goldberg J."/>
            <person name="Grabherr M.G."/>
            <person name="Kodira C.D."/>
            <person name="Kohler A."/>
            <person name="Kuees U."/>
            <person name="Lindquist E.A."/>
            <person name="Lucas S.M."/>
            <person name="Mago R."/>
            <person name="Mauceli E."/>
            <person name="Morin E."/>
            <person name="Murat C."/>
            <person name="Pangilinan J.L."/>
            <person name="Park R."/>
            <person name="Pearson M."/>
            <person name="Quesneville H."/>
            <person name="Rouhier N."/>
            <person name="Sakthikumar S."/>
            <person name="Salamov A.A."/>
            <person name="Schmutz J."/>
            <person name="Selles B."/>
            <person name="Shapiro H."/>
            <person name="Tanguay P."/>
            <person name="Tuskan G.A."/>
            <person name="Henrissat B."/>
            <person name="Van de Peer Y."/>
            <person name="Rouze P."/>
            <person name="Ellis J.G."/>
            <person name="Dodds P.N."/>
            <person name="Schein J.E."/>
            <person name="Zhong S."/>
            <person name="Hamelin R.C."/>
            <person name="Grigoriev I.V."/>
            <person name="Szabo L.J."/>
            <person name="Martin F."/>
        </authorList>
    </citation>
    <scope>NUCLEOTIDE SEQUENCE [LARGE SCALE GENOMIC DNA]</scope>
    <source>
        <strain evidence="3">98AG31 / pathotype 3-4-7</strain>
    </source>
</reference>
<dbReference type="VEuPathDB" id="FungiDB:MELLADRAFT_123828"/>